<gene>
    <name evidence="2" type="ORF">LAZ67_4003633</name>
</gene>
<dbReference type="SUPFAM" id="SSF53098">
    <property type="entry name" value="Ribonuclease H-like"/>
    <property type="match status" value="1"/>
</dbReference>
<dbReference type="Proteomes" id="UP001235939">
    <property type="component" value="Chromosome 04"/>
</dbReference>
<sequence length="885" mass="100687">MNQVEGRAYDSLQKTTKRTGACWETGLLRRDAEGTLPESYQMALGHTERKLAKDPLLLAAYKAKFDEYLEKGYIRKLDSIEVTKGSERTWYIPHFGVTNPNKQGRLRLVFNAAARSNGVSLNEALSKGPDLIRPLTSVLWNFRVHNIALTGDTTDMFHRVRVIKEEQCTQRFLLRNMNTSIEPDHYEMQVWIFGATSSPCSAIHVKNENAMQHELVNHELAHAIVSDFYVDDCLMCADSEENCMDLRREFSEVNAAGGFHLCKFNSNSRVVIESIPEEIRAKGVKSLKQKFVIPAGNVLGMWWDPTKNIFGFKFGLNKVPPEILEGARGNCGSVSLKKFISFKCHGATIQTCSAEVSFDKWRSTHSLMPAKKLSPLEVFWSDSKTVLAWIRSEAGRYKEFVANRVGEIQEATKGTDWRWVQTSENPADIATRFETEISFEPTDMWYTGLEFIKRLEEEWPKEAKGKDLGIILATRMLKLGDDSRVSPSSDVECGRESGKLIRKISQRLLPEKKFETFADIECCVMVVWKAAKLWRDKTQRKRSRLRRPLTRLLNLEDFSSLNRLVCRAAAVQKAAQFWYKKTFHKGGELNPPWKAAMKNNKVRQHSFTFSPEEYREIAELAEGRIVKKAKIARLSPCLINGTICLKSRILQANKLLIQAEHERCAHQGSETLLNKLRGRFWIIVGRQTVLRTIRKCPRCRLSRASPVIPEMGQLPHYRLAAYQRPFTFTGLDAFGPFTVTVGRQHEKQWVIIFTCLVTRAIHLEVVHALSTDELIMGLSRFIDTRGRPDTIYSDNGTNFVGASKELKLAASEIDFEVMAASGRFGPVKWKFNTPAAPHFRGAWERLIKSVKKCLRATLNEVNPKDTTLLTALKSAEKIINSCPLT</sequence>
<feature type="domain" description="Integrase catalytic" evidence="1">
    <location>
        <begin position="721"/>
        <end position="885"/>
    </location>
</feature>
<dbReference type="PROSITE" id="PS50994">
    <property type="entry name" value="INTEGRASE"/>
    <property type="match status" value="1"/>
</dbReference>
<dbReference type="Gene3D" id="3.30.420.10">
    <property type="entry name" value="Ribonuclease H-like superfamily/Ribonuclease H"/>
    <property type="match status" value="1"/>
</dbReference>
<dbReference type="Gene3D" id="3.10.10.10">
    <property type="entry name" value="HIV Type 1 Reverse Transcriptase, subunit A, domain 1"/>
    <property type="match status" value="1"/>
</dbReference>
<dbReference type="InterPro" id="IPR043502">
    <property type="entry name" value="DNA/RNA_pol_sf"/>
</dbReference>
<accession>A0ABY6KIH4</accession>
<dbReference type="EMBL" id="CP092866">
    <property type="protein sequence ID" value="UYV67005.1"/>
    <property type="molecule type" value="Genomic_DNA"/>
</dbReference>
<organism evidence="2 3">
    <name type="scientific">Cordylochernes scorpioides</name>
    <dbReference type="NCBI Taxonomy" id="51811"/>
    <lineage>
        <taxon>Eukaryota</taxon>
        <taxon>Metazoa</taxon>
        <taxon>Ecdysozoa</taxon>
        <taxon>Arthropoda</taxon>
        <taxon>Chelicerata</taxon>
        <taxon>Arachnida</taxon>
        <taxon>Pseudoscorpiones</taxon>
        <taxon>Cheliferoidea</taxon>
        <taxon>Chernetidae</taxon>
        <taxon>Cordylochernes</taxon>
    </lineage>
</organism>
<reference evidence="2 3" key="1">
    <citation type="submission" date="2022-01" db="EMBL/GenBank/DDBJ databases">
        <title>A chromosomal length assembly of Cordylochernes scorpioides.</title>
        <authorList>
            <person name="Zeh D."/>
            <person name="Zeh J."/>
        </authorList>
    </citation>
    <scope>NUCLEOTIDE SEQUENCE [LARGE SCALE GENOMIC DNA]</scope>
    <source>
        <strain evidence="2">IN4F17</strain>
        <tissue evidence="2">Whole Body</tissue>
    </source>
</reference>
<protein>
    <recommendedName>
        <fullName evidence="1">Integrase catalytic domain-containing protein</fullName>
    </recommendedName>
</protein>
<proteinExistence type="predicted"/>
<dbReference type="InterPro" id="IPR043128">
    <property type="entry name" value="Rev_trsase/Diguanyl_cyclase"/>
</dbReference>
<evidence type="ECO:0000259" key="1">
    <source>
        <dbReference type="PROSITE" id="PS50994"/>
    </source>
</evidence>
<dbReference type="InterPro" id="IPR012337">
    <property type="entry name" value="RNaseH-like_sf"/>
</dbReference>
<dbReference type="InterPro" id="IPR001584">
    <property type="entry name" value="Integrase_cat-core"/>
</dbReference>
<dbReference type="PANTHER" id="PTHR47331:SF5">
    <property type="entry name" value="RIBONUCLEASE H"/>
    <property type="match status" value="1"/>
</dbReference>
<name>A0ABY6KIH4_9ARAC</name>
<evidence type="ECO:0000313" key="2">
    <source>
        <dbReference type="EMBL" id="UYV67005.1"/>
    </source>
</evidence>
<evidence type="ECO:0000313" key="3">
    <source>
        <dbReference type="Proteomes" id="UP001235939"/>
    </source>
</evidence>
<dbReference type="Pfam" id="PF17921">
    <property type="entry name" value="Integrase_H2C2"/>
    <property type="match status" value="1"/>
</dbReference>
<keyword evidence="3" id="KW-1185">Reference proteome</keyword>
<dbReference type="Gene3D" id="3.30.70.270">
    <property type="match status" value="1"/>
</dbReference>
<dbReference type="InterPro" id="IPR036397">
    <property type="entry name" value="RNaseH_sf"/>
</dbReference>
<dbReference type="InterPro" id="IPR041588">
    <property type="entry name" value="Integrase_H2C2"/>
</dbReference>
<dbReference type="SUPFAM" id="SSF56672">
    <property type="entry name" value="DNA/RNA polymerases"/>
    <property type="match status" value="1"/>
</dbReference>
<dbReference type="PANTHER" id="PTHR47331">
    <property type="entry name" value="PHD-TYPE DOMAIN-CONTAINING PROTEIN"/>
    <property type="match status" value="1"/>
</dbReference>